<name>A0A2Z4IZK4_9ACTN</name>
<dbReference type="AlphaFoldDB" id="A0A2Z4IZK4"/>
<dbReference type="InterPro" id="IPR010310">
    <property type="entry name" value="T7SS_ESAT-6-like"/>
</dbReference>
<protein>
    <submittedName>
        <fullName evidence="2">WXG100 family type VII secretion target</fullName>
    </submittedName>
</protein>
<gene>
    <name evidence="2" type="ORF">DN051_17520</name>
</gene>
<dbReference type="KEGG" id="scad:DN051_17520"/>
<keyword evidence="3" id="KW-1185">Reference proteome</keyword>
<keyword evidence="1" id="KW-0175">Coiled coil</keyword>
<organism evidence="2 3">
    <name type="scientific">Streptomyces cadmiisoli</name>
    <dbReference type="NCBI Taxonomy" id="2184053"/>
    <lineage>
        <taxon>Bacteria</taxon>
        <taxon>Bacillati</taxon>
        <taxon>Actinomycetota</taxon>
        <taxon>Actinomycetes</taxon>
        <taxon>Kitasatosporales</taxon>
        <taxon>Streptomycetaceae</taxon>
        <taxon>Streptomyces</taxon>
        <taxon>Streptomyces aurantiacus group</taxon>
    </lineage>
</organism>
<dbReference type="SUPFAM" id="SSF140453">
    <property type="entry name" value="EsxAB dimer-like"/>
    <property type="match status" value="1"/>
</dbReference>
<evidence type="ECO:0000313" key="2">
    <source>
        <dbReference type="EMBL" id="AWW38230.1"/>
    </source>
</evidence>
<dbReference type="GeneID" id="32588123"/>
<sequence>MAKGKDADITYAEMDKEAGKLLKDMHRLHGELDSIDDRIRALVENGYTTQKGSAAFEESFKDFTKGAKKAMEGLEGMSEFLKKAKEAYEQLDEQLAKSAKSS</sequence>
<dbReference type="Gene3D" id="1.10.287.1060">
    <property type="entry name" value="ESAT-6-like"/>
    <property type="match status" value="1"/>
</dbReference>
<accession>A0A2Z4IZK4</accession>
<dbReference type="InterPro" id="IPR036689">
    <property type="entry name" value="ESAT-6-like_sf"/>
</dbReference>
<dbReference type="Pfam" id="PF06013">
    <property type="entry name" value="WXG100"/>
    <property type="match status" value="1"/>
</dbReference>
<dbReference type="EMBL" id="CP030073">
    <property type="protein sequence ID" value="AWW38230.1"/>
    <property type="molecule type" value="Genomic_DNA"/>
</dbReference>
<feature type="coiled-coil region" evidence="1">
    <location>
        <begin position="74"/>
        <end position="101"/>
    </location>
</feature>
<reference evidence="2 3" key="1">
    <citation type="journal article" date="2019" name="Int. J. Syst. Evol. Microbiol.">
        <title>Streptomyces cadmiisoli sp. nov., a novel actinomycete isolated from cadmium-contaminated soil.</title>
        <authorList>
            <person name="Li K."/>
            <person name="Tang X."/>
            <person name="Zhao J."/>
            <person name="Guo Y."/>
            <person name="Tang Y."/>
            <person name="Gao J."/>
        </authorList>
    </citation>
    <scope>NUCLEOTIDE SEQUENCE [LARGE SCALE GENOMIC DNA]</scope>
    <source>
        <strain evidence="2 3">ZFG47</strain>
    </source>
</reference>
<proteinExistence type="predicted"/>
<dbReference type="Proteomes" id="UP000249616">
    <property type="component" value="Chromosome"/>
</dbReference>
<dbReference type="RefSeq" id="WP_063797336.1">
    <property type="nucleotide sequence ID" value="NZ_CBDRHE010000056.1"/>
</dbReference>
<evidence type="ECO:0000256" key="1">
    <source>
        <dbReference type="SAM" id="Coils"/>
    </source>
</evidence>
<evidence type="ECO:0000313" key="3">
    <source>
        <dbReference type="Proteomes" id="UP000249616"/>
    </source>
</evidence>